<feature type="region of interest" description="Disordered" evidence="5">
    <location>
        <begin position="262"/>
        <end position="302"/>
    </location>
</feature>
<dbReference type="GO" id="GO:0030100">
    <property type="term" value="P:regulation of endocytosis"/>
    <property type="evidence" value="ECO:0007669"/>
    <property type="project" value="TreeGrafter"/>
</dbReference>
<evidence type="ECO:0000256" key="5">
    <source>
        <dbReference type="SAM" id="MobiDB-lite"/>
    </source>
</evidence>
<keyword evidence="4" id="KW-0862">Zinc</keyword>
<dbReference type="PANTHER" id="PTHR46395">
    <property type="entry name" value="ADP-RIBOSYLATION FACTOR GTPASE-ACTIVATING PROTEIN 1"/>
    <property type="match status" value="1"/>
</dbReference>
<dbReference type="AlphaFoldDB" id="A0AAD5XDU6"/>
<evidence type="ECO:0000313" key="7">
    <source>
        <dbReference type="Proteomes" id="UP001211907"/>
    </source>
</evidence>
<gene>
    <name evidence="6" type="ORF">HK100_002451</name>
</gene>
<sequence>MDKWSDEQQKRMQLGGNAKALAFFKQHPAWREGMSISEKYNSEFARLYKDKLSAECEGRPWKMPDPSQLQQQQQAKMFQKTTPQQQSSQLQGYQEMGGSGGNSFRVNDNYFASKGAENQNRPTNLPPSQGGKYAGFGSTPTPAPQSDLLTDPLQTLSLGWSMFSSTVAKATSVAVSGAEQLGQTLTENVIKPTTTALRDPNLSNNLSSTLNTFGHVVVEGGNKGLSFVKSVVSDGAASTGFNGFNNPDDDWSDLLHKAEALKKERSSAPTYQKSNQNNDGFGGFDSPRPKSPTNVPKNAGIGFGGFGGFDEFEEKRKTDAWSNNVEESRKKEEVDPVHHDGHQKKSDWDTDETWEEF</sequence>
<feature type="compositionally biased region" description="Low complexity" evidence="5">
    <location>
        <begin position="68"/>
        <end position="94"/>
    </location>
</feature>
<reference evidence="6" key="1">
    <citation type="submission" date="2020-05" db="EMBL/GenBank/DDBJ databases">
        <title>Phylogenomic resolution of chytrid fungi.</title>
        <authorList>
            <person name="Stajich J.E."/>
            <person name="Amses K."/>
            <person name="Simmons R."/>
            <person name="Seto K."/>
            <person name="Myers J."/>
            <person name="Bonds A."/>
            <person name="Quandt C.A."/>
            <person name="Barry K."/>
            <person name="Liu P."/>
            <person name="Grigoriev I."/>
            <person name="Longcore J.E."/>
            <person name="James T.Y."/>
        </authorList>
    </citation>
    <scope>NUCLEOTIDE SEQUENCE</scope>
    <source>
        <strain evidence="6">JEL0513</strain>
    </source>
</reference>
<evidence type="ECO:0000313" key="6">
    <source>
        <dbReference type="EMBL" id="KAJ3112096.1"/>
    </source>
</evidence>
<accession>A0AAD5XDU6</accession>
<keyword evidence="2" id="KW-0479">Metal-binding</keyword>
<feature type="region of interest" description="Disordered" evidence="5">
    <location>
        <begin position="315"/>
        <end position="357"/>
    </location>
</feature>
<organism evidence="6 7">
    <name type="scientific">Physocladia obscura</name>
    <dbReference type="NCBI Taxonomy" id="109957"/>
    <lineage>
        <taxon>Eukaryota</taxon>
        <taxon>Fungi</taxon>
        <taxon>Fungi incertae sedis</taxon>
        <taxon>Chytridiomycota</taxon>
        <taxon>Chytridiomycota incertae sedis</taxon>
        <taxon>Chytridiomycetes</taxon>
        <taxon>Chytridiales</taxon>
        <taxon>Chytriomycetaceae</taxon>
        <taxon>Physocladia</taxon>
    </lineage>
</organism>
<dbReference type="Gene3D" id="1.10.220.150">
    <property type="entry name" value="Arf GTPase activating protein"/>
    <property type="match status" value="1"/>
</dbReference>
<protein>
    <submittedName>
        <fullName evidence="6">Uncharacterized protein</fullName>
    </submittedName>
</protein>
<evidence type="ECO:0000256" key="2">
    <source>
        <dbReference type="ARBA" id="ARBA00022723"/>
    </source>
</evidence>
<comment type="caution">
    <text evidence="6">The sequence shown here is derived from an EMBL/GenBank/DDBJ whole genome shotgun (WGS) entry which is preliminary data.</text>
</comment>
<proteinExistence type="predicted"/>
<feature type="compositionally biased region" description="Polar residues" evidence="5">
    <location>
        <begin position="116"/>
        <end position="127"/>
    </location>
</feature>
<dbReference type="PANTHER" id="PTHR46395:SF1">
    <property type="entry name" value="ADP-RIBOSYLATION FACTOR GTPASE-ACTIVATING PROTEIN 1"/>
    <property type="match status" value="1"/>
</dbReference>
<feature type="region of interest" description="Disordered" evidence="5">
    <location>
        <begin position="114"/>
        <end position="144"/>
    </location>
</feature>
<feature type="compositionally biased region" description="Polar residues" evidence="5">
    <location>
        <begin position="267"/>
        <end position="279"/>
    </location>
</feature>
<dbReference type="InterPro" id="IPR038508">
    <property type="entry name" value="ArfGAP_dom_sf"/>
</dbReference>
<evidence type="ECO:0000256" key="1">
    <source>
        <dbReference type="ARBA" id="ARBA00022468"/>
    </source>
</evidence>
<name>A0AAD5XDU6_9FUNG</name>
<feature type="region of interest" description="Disordered" evidence="5">
    <location>
        <begin position="57"/>
        <end position="99"/>
    </location>
</feature>
<dbReference type="EMBL" id="JADGJH010001573">
    <property type="protein sequence ID" value="KAJ3112096.1"/>
    <property type="molecule type" value="Genomic_DNA"/>
</dbReference>
<dbReference type="GO" id="GO:0008270">
    <property type="term" value="F:zinc ion binding"/>
    <property type="evidence" value="ECO:0007669"/>
    <property type="project" value="UniProtKB-KW"/>
</dbReference>
<feature type="compositionally biased region" description="Basic and acidic residues" evidence="5">
    <location>
        <begin position="326"/>
        <end position="348"/>
    </location>
</feature>
<keyword evidence="1" id="KW-0343">GTPase activation</keyword>
<evidence type="ECO:0000256" key="3">
    <source>
        <dbReference type="ARBA" id="ARBA00022771"/>
    </source>
</evidence>
<evidence type="ECO:0000256" key="4">
    <source>
        <dbReference type="ARBA" id="ARBA00022833"/>
    </source>
</evidence>
<dbReference type="GO" id="GO:0005096">
    <property type="term" value="F:GTPase activator activity"/>
    <property type="evidence" value="ECO:0007669"/>
    <property type="project" value="UniProtKB-KW"/>
</dbReference>
<keyword evidence="3" id="KW-0863">Zinc-finger</keyword>
<dbReference type="Proteomes" id="UP001211907">
    <property type="component" value="Unassembled WGS sequence"/>
</dbReference>
<dbReference type="GO" id="GO:0032012">
    <property type="term" value="P:regulation of ARF protein signal transduction"/>
    <property type="evidence" value="ECO:0007669"/>
    <property type="project" value="TreeGrafter"/>
</dbReference>
<dbReference type="GO" id="GO:0000139">
    <property type="term" value="C:Golgi membrane"/>
    <property type="evidence" value="ECO:0007669"/>
    <property type="project" value="TreeGrafter"/>
</dbReference>
<keyword evidence="7" id="KW-1185">Reference proteome</keyword>